<evidence type="ECO:0000313" key="9">
    <source>
        <dbReference type="Proteomes" id="UP001204746"/>
    </source>
</evidence>
<dbReference type="GO" id="GO:0016787">
    <property type="term" value="F:hydrolase activity"/>
    <property type="evidence" value="ECO:0007669"/>
    <property type="project" value="UniProtKB-KW"/>
</dbReference>
<reference evidence="8 9" key="1">
    <citation type="submission" date="2022-07" db="EMBL/GenBank/DDBJ databases">
        <authorList>
            <person name="Phongsopitanun W."/>
            <person name="Tanasupawat S."/>
        </authorList>
    </citation>
    <scope>NUCLEOTIDE SEQUENCE [LARGE SCALE GENOMIC DNA]</scope>
    <source>
        <strain evidence="8 9">RCU-064</strain>
    </source>
</reference>
<keyword evidence="3 8" id="KW-0378">Hydrolase</keyword>
<dbReference type="InterPro" id="IPR013783">
    <property type="entry name" value="Ig-like_fold"/>
</dbReference>
<dbReference type="Gene3D" id="1.50.10.10">
    <property type="match status" value="1"/>
</dbReference>
<evidence type="ECO:0000313" key="8">
    <source>
        <dbReference type="EMBL" id="MCQ8194278.1"/>
    </source>
</evidence>
<feature type="domain" description="Alpha-L-rhamnosidase C-terminal" evidence="7">
    <location>
        <begin position="813"/>
        <end position="877"/>
    </location>
</feature>
<dbReference type="Pfam" id="PF25788">
    <property type="entry name" value="Ig_Rha78A_N"/>
    <property type="match status" value="1"/>
</dbReference>
<dbReference type="PANTHER" id="PTHR33307:SF6">
    <property type="entry name" value="ALPHA-RHAMNOSIDASE (EUROFUNG)-RELATED"/>
    <property type="match status" value="1"/>
</dbReference>
<evidence type="ECO:0000256" key="3">
    <source>
        <dbReference type="ARBA" id="ARBA00022801"/>
    </source>
</evidence>
<dbReference type="Pfam" id="PF08531">
    <property type="entry name" value="Bac_rhamnosid_N"/>
    <property type="match status" value="1"/>
</dbReference>
<dbReference type="InterPro" id="IPR035398">
    <property type="entry name" value="Bac_rhamnosid_C"/>
</dbReference>
<feature type="domain" description="Alpha-L-rhamnosidase six-hairpin glycosidase" evidence="6">
    <location>
        <begin position="430"/>
        <end position="805"/>
    </location>
</feature>
<dbReference type="Proteomes" id="UP001204746">
    <property type="component" value="Unassembled WGS sequence"/>
</dbReference>
<comment type="catalytic activity">
    <reaction evidence="1">
        <text>Hydrolysis of terminal non-reducing alpha-L-rhamnose residues in alpha-L-rhamnosides.</text>
        <dbReference type="EC" id="3.2.1.40"/>
    </reaction>
</comment>
<dbReference type="Gene3D" id="2.60.40.10">
    <property type="entry name" value="Immunoglobulins"/>
    <property type="match status" value="1"/>
</dbReference>
<dbReference type="InterPro" id="IPR035396">
    <property type="entry name" value="Bac_rhamnosid6H"/>
</dbReference>
<protein>
    <recommendedName>
        <fullName evidence="2">alpha-L-rhamnosidase</fullName>
        <ecNumber evidence="2">3.2.1.40</ecNumber>
    </recommendedName>
</protein>
<dbReference type="InterPro" id="IPR012341">
    <property type="entry name" value="6hp_glycosidase-like_sf"/>
</dbReference>
<dbReference type="InterPro" id="IPR008902">
    <property type="entry name" value="Rhamnosid_concanavalin"/>
</dbReference>
<evidence type="ECO:0000259" key="5">
    <source>
        <dbReference type="Pfam" id="PF08531"/>
    </source>
</evidence>
<dbReference type="EMBL" id="JANIAA010000045">
    <property type="protein sequence ID" value="MCQ8194278.1"/>
    <property type="molecule type" value="Genomic_DNA"/>
</dbReference>
<name>A0ABT1VBB2_9ACTN</name>
<sequence length="901" mass="99461">MAPSAHDAPSAPYDLAIDFGGDRFPVSGGRPRLSWKPPKSAAAPSEYELEIHSDGRPPHYARVADHLLIDWPTRPLRSGEQVSWRARSHAPDGTSAWSTWHTFEAGLLDEDWTARWITPAHDPEVARRPPGTRPAHVLRGTFHTSDVVRARLYATALGVYEAFVNGERVGSVELSPGSTSYDRTLYAQAADVTSSVCPGTNTIEVVLSDGWYRGQVGAFRKPAGWGELLAVRLELRLELADGTRQAVRSDEHWTSAAGPVTRADLMDGQITDFLAARGPERPVLADAVTAPAIDWSPAPPVRRIEDLPTASLTRLPNGAWIADFGQNASGWIALADLGPAGTRSVIDYGEHLDPATGDLTTSHLDIQRPGDPVTVFVQHDEVVSSGAADDVFEPRHTIHGFRYARLVRGDTPLDASRLTMRVVHTDLRPTGTFACANEDLNRLHEVARWSFRGNAVDVPTDCPTRERIGWTGDYQVFLPSATRLYDVSGFSRKWLRSVRDDQLDDGRIANFSPDGRRIKLRGDQRLDMMTGSAGWGDAIVLVPWELYETYGDRRGLVENWDAMVRWVEWELATARTARHPSRVARSTEPLPHEEFIWDGSFHWGEWAEPKPRAEDGSLVEPTRGDPDAWMRSDKGEVGTAFLYRSTATLARIARVLGREADAAHYTRLAERIKEAWRTEFLDDAGHTTVDTQASYVRALAYGLAPEALRDAVAARLIARIEAAGTHLGTGFLSTADLLPVLADTGHADLAYQILLQRSSPSWLGMLDRGATTIWEDWDGVDENGIARDSLNHYSKGAVIRFLHTHTLGLRQAENSVAWERFVVAPVLHPSVDWARGTYDSPRGTIAVAWRTEGSELYISVDVPPTSTATVVFPDGEALTAAPGRFTAHRRLGARRMADDHR</sequence>
<feature type="domain" description="Bacterial alpha-L-rhamnosidase N-terminal" evidence="5">
    <location>
        <begin position="146"/>
        <end position="272"/>
    </location>
</feature>
<evidence type="ECO:0000259" key="6">
    <source>
        <dbReference type="Pfam" id="PF17389"/>
    </source>
</evidence>
<proteinExistence type="predicted"/>
<accession>A0ABT1VBB2</accession>
<keyword evidence="9" id="KW-1185">Reference proteome</keyword>
<dbReference type="InterPro" id="IPR008928">
    <property type="entry name" value="6-hairpin_glycosidase_sf"/>
</dbReference>
<organism evidence="8 9">
    <name type="scientific">Streptomyces rugosispiralis</name>
    <dbReference type="NCBI Taxonomy" id="2967341"/>
    <lineage>
        <taxon>Bacteria</taxon>
        <taxon>Bacillati</taxon>
        <taxon>Actinomycetota</taxon>
        <taxon>Actinomycetes</taxon>
        <taxon>Kitasatosporales</taxon>
        <taxon>Streptomycetaceae</taxon>
        <taxon>Streptomyces</taxon>
    </lineage>
</organism>
<dbReference type="EC" id="3.2.1.40" evidence="2"/>
<comment type="caution">
    <text evidence="8">The sequence shown here is derived from an EMBL/GenBank/DDBJ whole genome shotgun (WGS) entry which is preliminary data.</text>
</comment>
<dbReference type="Pfam" id="PF17389">
    <property type="entry name" value="Bac_rhamnosid6H"/>
    <property type="match status" value="1"/>
</dbReference>
<evidence type="ECO:0000256" key="1">
    <source>
        <dbReference type="ARBA" id="ARBA00001445"/>
    </source>
</evidence>
<dbReference type="PANTHER" id="PTHR33307">
    <property type="entry name" value="ALPHA-RHAMNOSIDASE (EUROFUNG)"/>
    <property type="match status" value="1"/>
</dbReference>
<gene>
    <name evidence="8" type="ORF">NP777_39810</name>
</gene>
<dbReference type="Pfam" id="PF17390">
    <property type="entry name" value="Bac_rhamnosid_C"/>
    <property type="match status" value="1"/>
</dbReference>
<dbReference type="Gene3D" id="2.60.120.260">
    <property type="entry name" value="Galactose-binding domain-like"/>
    <property type="match status" value="2"/>
</dbReference>
<evidence type="ECO:0000256" key="2">
    <source>
        <dbReference type="ARBA" id="ARBA00012652"/>
    </source>
</evidence>
<dbReference type="InterPro" id="IPR013737">
    <property type="entry name" value="Bac_rhamnosid_N"/>
</dbReference>
<dbReference type="SUPFAM" id="SSF48208">
    <property type="entry name" value="Six-hairpin glycosidases"/>
    <property type="match status" value="1"/>
</dbReference>
<dbReference type="InterPro" id="IPR016007">
    <property type="entry name" value="Alpha_rhamnosid"/>
</dbReference>
<dbReference type="Gene3D" id="2.60.420.10">
    <property type="entry name" value="Maltose phosphorylase, domain 3"/>
    <property type="match status" value="1"/>
</dbReference>
<dbReference type="RefSeq" id="WP_256655054.1">
    <property type="nucleotide sequence ID" value="NZ_JANIAA010000045.1"/>
</dbReference>
<evidence type="ECO:0000259" key="7">
    <source>
        <dbReference type="Pfam" id="PF17390"/>
    </source>
</evidence>
<dbReference type="Pfam" id="PF05592">
    <property type="entry name" value="Bac_rhamnosid"/>
    <property type="match status" value="1"/>
</dbReference>
<feature type="domain" description="Alpha-L-rhamnosidase concanavalin-like" evidence="4">
    <location>
        <begin position="314"/>
        <end position="424"/>
    </location>
</feature>
<evidence type="ECO:0000259" key="4">
    <source>
        <dbReference type="Pfam" id="PF05592"/>
    </source>
</evidence>